<organism evidence="2 3">
    <name type="scientific">Staphylococcus xylosus</name>
    <dbReference type="NCBI Taxonomy" id="1288"/>
    <lineage>
        <taxon>Bacteria</taxon>
        <taxon>Bacillati</taxon>
        <taxon>Bacillota</taxon>
        <taxon>Bacilli</taxon>
        <taxon>Bacillales</taxon>
        <taxon>Staphylococcaceae</taxon>
        <taxon>Staphylococcus</taxon>
    </lineage>
</organism>
<dbReference type="RefSeq" id="WP_119603981.1">
    <property type="nucleotide sequence ID" value="NZ_QXUL01000039.1"/>
</dbReference>
<keyword evidence="3" id="KW-1185">Reference proteome</keyword>
<name>A0A418IMZ6_STAXY</name>
<feature type="transmembrane region" description="Helical" evidence="1">
    <location>
        <begin position="36"/>
        <end position="52"/>
    </location>
</feature>
<dbReference type="AlphaFoldDB" id="A0A418IMZ6"/>
<gene>
    <name evidence="2" type="ORF">BU097_08525</name>
</gene>
<feature type="transmembrane region" description="Helical" evidence="1">
    <location>
        <begin position="137"/>
        <end position="157"/>
    </location>
</feature>
<dbReference type="Proteomes" id="UP000285567">
    <property type="component" value="Unassembled WGS sequence"/>
</dbReference>
<proteinExistence type="predicted"/>
<keyword evidence="1" id="KW-1133">Transmembrane helix</keyword>
<accession>A0A418IMZ6</accession>
<evidence type="ECO:0000313" key="3">
    <source>
        <dbReference type="Proteomes" id="UP000285567"/>
    </source>
</evidence>
<dbReference type="OrthoDB" id="2394364at2"/>
<evidence type="ECO:0000313" key="2">
    <source>
        <dbReference type="EMBL" id="RIN10465.1"/>
    </source>
</evidence>
<keyword evidence="1" id="KW-0472">Membrane</keyword>
<feature type="transmembrane region" description="Helical" evidence="1">
    <location>
        <begin position="58"/>
        <end position="75"/>
    </location>
</feature>
<evidence type="ECO:0000256" key="1">
    <source>
        <dbReference type="SAM" id="Phobius"/>
    </source>
</evidence>
<feature type="transmembrane region" description="Helical" evidence="1">
    <location>
        <begin position="109"/>
        <end position="131"/>
    </location>
</feature>
<dbReference type="EMBL" id="QXUL01000039">
    <property type="protein sequence ID" value="RIN10465.1"/>
    <property type="molecule type" value="Genomic_DNA"/>
</dbReference>
<sequence length="174" mass="20193">MNRKDKWLYQNFTGSMSNPDEYQQYEIDKTLAKHNIIGLYVLIALVYLSIFFDIEREFLSPFTVGGGLLLIVLGCRMSMSKFSADPLEIEAKNREVYHKLLRETRNKRVIFLIITITYMLLTTVVIAPIFAGNSLNFSILTKFSTYLPLIVIIIFTITKDSRIKLLDERSKHDE</sequence>
<comment type="caution">
    <text evidence="2">The sequence shown here is derived from an EMBL/GenBank/DDBJ whole genome shotgun (WGS) entry which is preliminary data.</text>
</comment>
<keyword evidence="1" id="KW-0812">Transmembrane</keyword>
<reference evidence="2 3" key="1">
    <citation type="journal article" date="2016" name="Front. Microbiol.">
        <title>Comprehensive Phylogenetic Analysis of Bovine Non-aureus Staphylococci Species Based on Whole-Genome Sequencing.</title>
        <authorList>
            <person name="Naushad S."/>
            <person name="Barkema H.W."/>
            <person name="Luby C."/>
            <person name="Condas L.A."/>
            <person name="Nobrega D.B."/>
            <person name="Carson D.A."/>
            <person name="De Buck J."/>
        </authorList>
    </citation>
    <scope>NUCLEOTIDE SEQUENCE [LARGE SCALE GENOMIC DNA]</scope>
    <source>
        <strain evidence="2 3">SNUC 102</strain>
    </source>
</reference>
<protein>
    <recommendedName>
        <fullName evidence="4">DUF3278 domain-containing protein</fullName>
    </recommendedName>
</protein>
<evidence type="ECO:0008006" key="4">
    <source>
        <dbReference type="Google" id="ProtNLM"/>
    </source>
</evidence>